<dbReference type="RefSeq" id="WP_096725734.1">
    <property type="nucleotide sequence ID" value="NZ_MTZV01000006.1"/>
</dbReference>
<name>A0A2A4ETV5_9BURK</name>
<dbReference type="CDD" id="cd12915">
    <property type="entry name" value="PDC2_DGC_like"/>
    <property type="match status" value="1"/>
</dbReference>
<evidence type="ECO:0000256" key="1">
    <source>
        <dbReference type="ARBA" id="ARBA00012528"/>
    </source>
</evidence>
<evidence type="ECO:0000256" key="2">
    <source>
        <dbReference type="ARBA" id="ARBA00034247"/>
    </source>
</evidence>
<dbReference type="OrthoDB" id="9812260at2"/>
<dbReference type="SUPFAM" id="SSF55073">
    <property type="entry name" value="Nucleotide cyclase"/>
    <property type="match status" value="1"/>
</dbReference>
<feature type="transmembrane region" description="Helical" evidence="3">
    <location>
        <begin position="34"/>
        <end position="57"/>
    </location>
</feature>
<comment type="caution">
    <text evidence="5">The sequence shown here is derived from an EMBL/GenBank/DDBJ whole genome shotgun (WGS) entry which is preliminary data.</text>
</comment>
<feature type="domain" description="GGDEF" evidence="4">
    <location>
        <begin position="380"/>
        <end position="516"/>
    </location>
</feature>
<dbReference type="GO" id="GO:0005886">
    <property type="term" value="C:plasma membrane"/>
    <property type="evidence" value="ECO:0007669"/>
    <property type="project" value="TreeGrafter"/>
</dbReference>
<dbReference type="GO" id="GO:0052621">
    <property type="term" value="F:diguanylate cyclase activity"/>
    <property type="evidence" value="ECO:0007669"/>
    <property type="project" value="UniProtKB-EC"/>
</dbReference>
<gene>
    <name evidence="5" type="ORF">BWP39_29610</name>
</gene>
<dbReference type="NCBIfam" id="TIGR00254">
    <property type="entry name" value="GGDEF"/>
    <property type="match status" value="1"/>
</dbReference>
<evidence type="ECO:0000256" key="3">
    <source>
        <dbReference type="SAM" id="Phobius"/>
    </source>
</evidence>
<dbReference type="EC" id="2.7.7.65" evidence="1"/>
<proteinExistence type="predicted"/>
<reference evidence="5 6" key="1">
    <citation type="submission" date="2017-01" db="EMBL/GenBank/DDBJ databases">
        <title>Whole-Genome Shotgun Sequencing of Two beta-Proteobacterial Species in Search of the Bulgecin Biosynthetic Cluster.</title>
        <authorList>
            <person name="Horsman M.E."/>
            <person name="Marous D.R."/>
            <person name="Li R."/>
            <person name="Oliver R.A."/>
            <person name="Byun B."/>
            <person name="Emrich S.J."/>
            <person name="Boggess B."/>
            <person name="Townsend C.A."/>
            <person name="Mobashery S."/>
        </authorList>
    </citation>
    <scope>NUCLEOTIDE SEQUENCE [LARGE SCALE GENOMIC DNA]</scope>
    <source>
        <strain evidence="5 6">ATCC 31363</strain>
    </source>
</reference>
<dbReference type="CDD" id="cd01949">
    <property type="entry name" value="GGDEF"/>
    <property type="match status" value="1"/>
</dbReference>
<dbReference type="InterPro" id="IPR029787">
    <property type="entry name" value="Nucleotide_cyclase"/>
</dbReference>
<accession>A0A2A4ETV5</accession>
<dbReference type="PROSITE" id="PS50887">
    <property type="entry name" value="GGDEF"/>
    <property type="match status" value="1"/>
</dbReference>
<dbReference type="GO" id="GO:1902201">
    <property type="term" value="P:negative regulation of bacterial-type flagellum-dependent cell motility"/>
    <property type="evidence" value="ECO:0007669"/>
    <property type="project" value="TreeGrafter"/>
</dbReference>
<dbReference type="AlphaFoldDB" id="A0A2A4ETV5"/>
<dbReference type="InterPro" id="IPR050469">
    <property type="entry name" value="Diguanylate_Cyclase"/>
</dbReference>
<dbReference type="InterPro" id="IPR000160">
    <property type="entry name" value="GGDEF_dom"/>
</dbReference>
<dbReference type="Gene3D" id="3.30.70.270">
    <property type="match status" value="1"/>
</dbReference>
<dbReference type="Gene3D" id="3.30.450.20">
    <property type="entry name" value="PAS domain"/>
    <property type="match status" value="2"/>
</dbReference>
<keyword evidence="3" id="KW-0472">Membrane</keyword>
<protein>
    <recommendedName>
        <fullName evidence="1">diguanylate cyclase</fullName>
        <ecNumber evidence="1">2.7.7.65</ecNumber>
    </recommendedName>
</protein>
<dbReference type="Proteomes" id="UP000218022">
    <property type="component" value="Unassembled WGS sequence"/>
</dbReference>
<sequence length="527" mass="56260">MSVLKPVFPLHQRLRKRTLAWEAALARAVGNHPFVAGIAGTAVAVAMAGLTFVSLYAGRADALTHAHETSQSLVAIIGSDLERNIEIYNLSLRAMVDGAQRPLTWQLSPGLRQAVLFDRATDAGYLGGAYILGTDGKVKAEQSGEINPLIGLGDRDYFLVHQRGASVGLFISHPFRSRLRDHKLSIGLTRRIDAPAGQFAGVALLAIRIEYFQHLLDKINTGPSGSVFISLDDGTLLARKPLTSNEIGTSIVRSPVFAYIAGHSSAGSFVTVSAIDGVTRMYTYARVPGTPLLAVVAPAIDDILASWRKRSAIAAVLTFALAMVVIGVSWLLAFAVRDKILAEGELLRLAATDPLTGLANRRTLDQRLDEAWLHSRRNGEPLSALFIDIDYFKRFNDTHGHAAGDEVIAAVADCVASTVRRSIDVVARYGGEEFAVILPGTPAAGAARLAEKIRRTVESLRFTHAPGTQEAVTVSIGSASCVPSNGGTALELLAAADEQLYAAKAAGRNQVMSFVRPENETTHGASS</sequence>
<dbReference type="CDD" id="cd12914">
    <property type="entry name" value="PDC1_DGC_like"/>
    <property type="match status" value="1"/>
</dbReference>
<dbReference type="GO" id="GO:0043709">
    <property type="term" value="P:cell adhesion involved in single-species biofilm formation"/>
    <property type="evidence" value="ECO:0007669"/>
    <property type="project" value="TreeGrafter"/>
</dbReference>
<dbReference type="PANTHER" id="PTHR45138">
    <property type="entry name" value="REGULATORY COMPONENTS OF SENSORY TRANSDUCTION SYSTEM"/>
    <property type="match status" value="1"/>
</dbReference>
<keyword evidence="3" id="KW-1133">Transmembrane helix</keyword>
<dbReference type="InterPro" id="IPR043128">
    <property type="entry name" value="Rev_trsase/Diguanyl_cyclase"/>
</dbReference>
<organism evidence="5 6">
    <name type="scientific">Paraburkholderia acidicola</name>
    <dbReference type="NCBI Taxonomy" id="1912599"/>
    <lineage>
        <taxon>Bacteria</taxon>
        <taxon>Pseudomonadati</taxon>
        <taxon>Pseudomonadota</taxon>
        <taxon>Betaproteobacteria</taxon>
        <taxon>Burkholderiales</taxon>
        <taxon>Burkholderiaceae</taxon>
        <taxon>Paraburkholderia</taxon>
    </lineage>
</organism>
<dbReference type="PANTHER" id="PTHR45138:SF9">
    <property type="entry name" value="DIGUANYLATE CYCLASE DGCM-RELATED"/>
    <property type="match status" value="1"/>
</dbReference>
<evidence type="ECO:0000313" key="5">
    <source>
        <dbReference type="EMBL" id="PCE23840.1"/>
    </source>
</evidence>
<feature type="transmembrane region" description="Helical" evidence="3">
    <location>
        <begin position="312"/>
        <end position="336"/>
    </location>
</feature>
<dbReference type="SMART" id="SM00267">
    <property type="entry name" value="GGDEF"/>
    <property type="match status" value="1"/>
</dbReference>
<dbReference type="EMBL" id="MTZV01000006">
    <property type="protein sequence ID" value="PCE23840.1"/>
    <property type="molecule type" value="Genomic_DNA"/>
</dbReference>
<keyword evidence="3" id="KW-0812">Transmembrane</keyword>
<comment type="catalytic activity">
    <reaction evidence="2">
        <text>2 GTP = 3',3'-c-di-GMP + 2 diphosphate</text>
        <dbReference type="Rhea" id="RHEA:24898"/>
        <dbReference type="ChEBI" id="CHEBI:33019"/>
        <dbReference type="ChEBI" id="CHEBI:37565"/>
        <dbReference type="ChEBI" id="CHEBI:58805"/>
        <dbReference type="EC" id="2.7.7.65"/>
    </reaction>
</comment>
<dbReference type="Pfam" id="PF22588">
    <property type="entry name" value="dCache_1_like"/>
    <property type="match status" value="1"/>
</dbReference>
<dbReference type="InterPro" id="IPR054327">
    <property type="entry name" value="His-kinase-like_sensor"/>
</dbReference>
<dbReference type="FunFam" id="3.30.70.270:FF:000001">
    <property type="entry name" value="Diguanylate cyclase domain protein"/>
    <property type="match status" value="1"/>
</dbReference>
<evidence type="ECO:0000259" key="4">
    <source>
        <dbReference type="PROSITE" id="PS50887"/>
    </source>
</evidence>
<dbReference type="Pfam" id="PF00990">
    <property type="entry name" value="GGDEF"/>
    <property type="match status" value="1"/>
</dbReference>
<evidence type="ECO:0000313" key="6">
    <source>
        <dbReference type="Proteomes" id="UP000218022"/>
    </source>
</evidence>